<dbReference type="EMBL" id="JACAZH010000035">
    <property type="protein sequence ID" value="KAF7337247.1"/>
    <property type="molecule type" value="Genomic_DNA"/>
</dbReference>
<sequence>MQLYGLASTKGLYAIVFYDELIPYAQFLCRFEHLPIVRAYIIGYCGTEFNEAANYISDIFRKPLINSFSLAWIRSGTGELCLDLTPGRFNRLWGQSRWGSRRTCGLELELQLSIWLYKMQKAWLAQANIIFTELEEEAHVKDYVCVNEVRFILRIIDKHHIPEGYLFVCPVQDFRIATKPQLHSYQWPDCPAYWSLDPSGADRLSIEHAKSLGFPTIHIETILSGRSWDRNVYKGLQRFHQGKGFDPDNQEVARQLGYPLYEVLSDCVLLPAHEINHPPLWCEQPDPAFCQSLGHSL</sequence>
<reference evidence="1" key="1">
    <citation type="submission" date="2020-05" db="EMBL/GenBank/DDBJ databases">
        <title>Mycena genomes resolve the evolution of fungal bioluminescence.</title>
        <authorList>
            <person name="Tsai I.J."/>
        </authorList>
    </citation>
    <scope>NUCLEOTIDE SEQUENCE</scope>
    <source>
        <strain evidence="1">160909Yilan</strain>
    </source>
</reference>
<evidence type="ECO:0000313" key="1">
    <source>
        <dbReference type="EMBL" id="KAF7337247.1"/>
    </source>
</evidence>
<keyword evidence="2" id="KW-1185">Reference proteome</keyword>
<comment type="caution">
    <text evidence="1">The sequence shown here is derived from an EMBL/GenBank/DDBJ whole genome shotgun (WGS) entry which is preliminary data.</text>
</comment>
<name>A0A8H6XA43_9AGAR</name>
<proteinExistence type="predicted"/>
<dbReference type="Proteomes" id="UP000623467">
    <property type="component" value="Unassembled WGS sequence"/>
</dbReference>
<evidence type="ECO:0000313" key="2">
    <source>
        <dbReference type="Proteomes" id="UP000623467"/>
    </source>
</evidence>
<dbReference type="AlphaFoldDB" id="A0A8H6XA43"/>
<organism evidence="1 2">
    <name type="scientific">Mycena sanguinolenta</name>
    <dbReference type="NCBI Taxonomy" id="230812"/>
    <lineage>
        <taxon>Eukaryota</taxon>
        <taxon>Fungi</taxon>
        <taxon>Dikarya</taxon>
        <taxon>Basidiomycota</taxon>
        <taxon>Agaricomycotina</taxon>
        <taxon>Agaricomycetes</taxon>
        <taxon>Agaricomycetidae</taxon>
        <taxon>Agaricales</taxon>
        <taxon>Marasmiineae</taxon>
        <taxon>Mycenaceae</taxon>
        <taxon>Mycena</taxon>
    </lineage>
</organism>
<accession>A0A8H6XA43</accession>
<gene>
    <name evidence="1" type="ORF">MSAN_02277200</name>
</gene>
<dbReference type="OrthoDB" id="2983964at2759"/>
<protein>
    <submittedName>
        <fullName evidence="1">Uncharacterized protein</fullName>
    </submittedName>
</protein>